<name>A0A0P1AVT7_PLAHL</name>
<proteinExistence type="predicted"/>
<organism evidence="1 2">
    <name type="scientific">Plasmopara halstedii</name>
    <name type="common">Downy mildew of sunflower</name>
    <dbReference type="NCBI Taxonomy" id="4781"/>
    <lineage>
        <taxon>Eukaryota</taxon>
        <taxon>Sar</taxon>
        <taxon>Stramenopiles</taxon>
        <taxon>Oomycota</taxon>
        <taxon>Peronosporomycetes</taxon>
        <taxon>Peronosporales</taxon>
        <taxon>Peronosporaceae</taxon>
        <taxon>Plasmopara</taxon>
    </lineage>
</organism>
<dbReference type="RefSeq" id="XP_024580983.1">
    <property type="nucleotide sequence ID" value="XM_024730735.1"/>
</dbReference>
<evidence type="ECO:0000313" key="1">
    <source>
        <dbReference type="EMBL" id="CEG44614.1"/>
    </source>
</evidence>
<dbReference type="GeneID" id="36396016"/>
<keyword evidence="2" id="KW-1185">Reference proteome</keyword>
<sequence length="202" mass="23091">MGACLKLYYFIFSARFVCFSLKFSDKMSNIASDLTAKQIIWSPPDQKLHSQNLISPMACIPQKRALPASIALVRTKDDRQKKVTALKRVQQNGSKQRIVPGAWRWSSMPFCRGCTRSRKSRKYCAAHVHFENDNYLSTWNDPDTCQDSYVSVYEQNFLQSFQQMLPRLSHALYVASLSPPRAIFTSLSVGNVSCLSERKLNH</sequence>
<dbReference type="EMBL" id="CCYD01001204">
    <property type="protein sequence ID" value="CEG44614.1"/>
    <property type="molecule type" value="Genomic_DNA"/>
</dbReference>
<evidence type="ECO:0000313" key="2">
    <source>
        <dbReference type="Proteomes" id="UP000054928"/>
    </source>
</evidence>
<dbReference type="Proteomes" id="UP000054928">
    <property type="component" value="Unassembled WGS sequence"/>
</dbReference>
<accession>A0A0P1AVT7</accession>
<protein>
    <submittedName>
        <fullName evidence="1">Uncharacterized protein</fullName>
    </submittedName>
</protein>
<dbReference type="AlphaFoldDB" id="A0A0P1AVT7"/>
<reference evidence="2" key="1">
    <citation type="submission" date="2014-09" db="EMBL/GenBank/DDBJ databases">
        <authorList>
            <person name="Sharma Rahul"/>
            <person name="Thines Marco"/>
        </authorList>
    </citation>
    <scope>NUCLEOTIDE SEQUENCE [LARGE SCALE GENOMIC DNA]</scope>
</reference>